<organism evidence="1 2">
    <name type="scientific">Brucella thiophenivorans</name>
    <dbReference type="NCBI Taxonomy" id="571255"/>
    <lineage>
        <taxon>Bacteria</taxon>
        <taxon>Pseudomonadati</taxon>
        <taxon>Pseudomonadota</taxon>
        <taxon>Alphaproteobacteria</taxon>
        <taxon>Hyphomicrobiales</taxon>
        <taxon>Brucellaceae</taxon>
        <taxon>Brucella/Ochrobactrum group</taxon>
        <taxon>Brucella</taxon>
    </lineage>
</organism>
<sequence length="66" mass="7058">MRCGPISLLTIGNWSRLEVPIGTESFALNVPWCRAMKPHEVTSALQPTAIKASPALTKSSIKSAPP</sequence>
<dbReference type="EMBL" id="NNRJ01000049">
    <property type="protein sequence ID" value="OYR15917.1"/>
    <property type="molecule type" value="Genomic_DNA"/>
</dbReference>
<dbReference type="Proteomes" id="UP000215590">
    <property type="component" value="Unassembled WGS sequence"/>
</dbReference>
<reference evidence="1 2" key="1">
    <citation type="submission" date="2017-07" db="EMBL/GenBank/DDBJ databases">
        <title>Phylogenetic study on the rhizospheric bacterium Ochrobactrum sp. A44.</title>
        <authorList>
            <person name="Krzyzanowska D.M."/>
            <person name="Ossowicki A."/>
            <person name="Rajewska M."/>
            <person name="Maciag T."/>
            <person name="Kaczynski Z."/>
            <person name="Czerwicka M."/>
            <person name="Jafra S."/>
        </authorList>
    </citation>
    <scope>NUCLEOTIDE SEQUENCE [LARGE SCALE GENOMIC DNA]</scope>
    <source>
        <strain evidence="1 2">DSM 7216</strain>
    </source>
</reference>
<comment type="caution">
    <text evidence="1">The sequence shown here is derived from an EMBL/GenBank/DDBJ whole genome shotgun (WGS) entry which is preliminary data.</text>
</comment>
<evidence type="ECO:0000313" key="1">
    <source>
        <dbReference type="EMBL" id="OYR15917.1"/>
    </source>
</evidence>
<keyword evidence="2" id="KW-1185">Reference proteome</keyword>
<accession>A0A256FM51</accession>
<proteinExistence type="predicted"/>
<protein>
    <submittedName>
        <fullName evidence="1">Uncharacterized protein</fullName>
    </submittedName>
</protein>
<dbReference type="AlphaFoldDB" id="A0A256FM51"/>
<gene>
    <name evidence="1" type="ORF">CEV31_2641</name>
</gene>
<evidence type="ECO:0000313" key="2">
    <source>
        <dbReference type="Proteomes" id="UP000215590"/>
    </source>
</evidence>
<name>A0A256FM51_9HYPH</name>